<dbReference type="InterPro" id="IPR012910">
    <property type="entry name" value="Plug_dom"/>
</dbReference>
<dbReference type="STRING" id="946677.SAMN05444484_102551"/>
<dbReference type="InterPro" id="IPR039426">
    <property type="entry name" value="TonB-dep_rcpt-like"/>
</dbReference>
<dbReference type="Pfam" id="PF13715">
    <property type="entry name" value="CarbopepD_reg_2"/>
    <property type="match status" value="1"/>
</dbReference>
<evidence type="ECO:0000313" key="9">
    <source>
        <dbReference type="EMBL" id="SHL78040.1"/>
    </source>
</evidence>
<sequence>MRSLLFFLLISSTVFSQRIITGKVVDKETSASLMGVFIRDTKSENWSISEKDGTFRITIPYYEDIELNFSLLGKMESNIVLKNDQNYILVTLEDNTLRLKEVVVTANKQRQYSELTLGTNAINNVQAFSLDDVLQQLPGQITTTFDLNGFKNIAFRTATPSSTTYGIKAFGTSFVMNDIPISNNENMQSFNPNGLTFDTFGTKTKTFTNANAGVDLREISTDNIEEIKVIQGIPSAKYGDLTSGLVLITTKIGSSPYRVSASIRDATSELNLTKGFKLNPNNSMNVAINYLDSKADPRDNLLDYERINGNMSWLYKNESSTIKNIINTSFRLNLDEAKTDPDDINAAVARNEKKGFSISDNFMWKPKNLWVDGININGSFSYDRQFSRRDRWTNTTSAAATDTYEEGIHEAIILPNQYNSVNTVEGIPVSSFISLEATKVLTNQDRWVHSLVFGVSNRTSSNKGEGRKNAVTGLLNFYALSKNGDSTLGYRDYAFNNTKTETQISAFIEDRIFKKFENDQILNVDLGLRFDNQLGNMSFQPRINSSLSFNKIFKVRGGFGLSSKAPSLNQLYTGERYLDKIIGSGIYTYPGIYQKAWIQTIITPGDNLNLKPSKSYRSEVGFDVSLPFAQMNFSGYYNKLYNGFSTQKNPEYKVIPKAQVTIVGTEIPTYQIVGTENFYYFTNTITNDNSSEDKGIEGTINFRKINPLNLDISLNASYVHTKDFSNVKSYEVSTSLLSPERYGVYDPRTSLFDNFTISSNFNYHIPSVGLLISMRTEHILLRNTKSPTANFPNGYLDSEMIYHEIPVEDRANVQKYGHLIKKSTETENKLQNALHNFHLRVSKDFLNGFNVSFYATNFLNLKPYYYDDSGLKTLSTIASFSFGTRLEYQF</sequence>
<keyword evidence="6" id="KW-0472">Membrane</keyword>
<evidence type="ECO:0000256" key="2">
    <source>
        <dbReference type="ARBA" id="ARBA00022448"/>
    </source>
</evidence>
<evidence type="ECO:0000313" key="10">
    <source>
        <dbReference type="Proteomes" id="UP000184028"/>
    </source>
</evidence>
<dbReference type="PANTHER" id="PTHR30069:SF29">
    <property type="entry name" value="HEMOGLOBIN AND HEMOGLOBIN-HAPTOGLOBIN-BINDING PROTEIN 1-RELATED"/>
    <property type="match status" value="1"/>
</dbReference>
<dbReference type="Proteomes" id="UP000184028">
    <property type="component" value="Unassembled WGS sequence"/>
</dbReference>
<dbReference type="InterPro" id="IPR008969">
    <property type="entry name" value="CarboxyPept-like_regulatory"/>
</dbReference>
<dbReference type="Gene3D" id="2.170.130.10">
    <property type="entry name" value="TonB-dependent receptor, plug domain"/>
    <property type="match status" value="1"/>
</dbReference>
<accession>A0A1M7DF09</accession>
<evidence type="ECO:0000256" key="6">
    <source>
        <dbReference type="ARBA" id="ARBA00023136"/>
    </source>
</evidence>
<dbReference type="OrthoDB" id="1151166at2"/>
<keyword evidence="3" id="KW-1134">Transmembrane beta strand</keyword>
<dbReference type="SUPFAM" id="SSF49464">
    <property type="entry name" value="Carboxypeptidase regulatory domain-like"/>
    <property type="match status" value="1"/>
</dbReference>
<evidence type="ECO:0000259" key="8">
    <source>
        <dbReference type="Pfam" id="PF07715"/>
    </source>
</evidence>
<proteinExistence type="predicted"/>
<dbReference type="GO" id="GO:0009279">
    <property type="term" value="C:cell outer membrane"/>
    <property type="evidence" value="ECO:0007669"/>
    <property type="project" value="UniProtKB-SubCell"/>
</dbReference>
<keyword evidence="7" id="KW-0998">Cell outer membrane</keyword>
<dbReference type="GO" id="GO:0044718">
    <property type="term" value="P:siderophore transmembrane transport"/>
    <property type="evidence" value="ECO:0007669"/>
    <property type="project" value="TreeGrafter"/>
</dbReference>
<dbReference type="Pfam" id="PF07715">
    <property type="entry name" value="Plug"/>
    <property type="match status" value="1"/>
</dbReference>
<reference evidence="10" key="1">
    <citation type="submission" date="2016-11" db="EMBL/GenBank/DDBJ databases">
        <authorList>
            <person name="Varghese N."/>
            <person name="Submissions S."/>
        </authorList>
    </citation>
    <scope>NUCLEOTIDE SEQUENCE [LARGE SCALE GENOMIC DNA]</scope>
    <source>
        <strain evidence="10">DSM 24724</strain>
    </source>
</reference>
<evidence type="ECO:0000256" key="5">
    <source>
        <dbReference type="ARBA" id="ARBA00022729"/>
    </source>
</evidence>
<evidence type="ECO:0000256" key="4">
    <source>
        <dbReference type="ARBA" id="ARBA00022692"/>
    </source>
</evidence>
<protein>
    <submittedName>
        <fullName evidence="9">TonB-dependent Receptor Plug Domain</fullName>
    </submittedName>
</protein>
<dbReference type="RefSeq" id="WP_068842001.1">
    <property type="nucleotide sequence ID" value="NZ_FRBT01000002.1"/>
</dbReference>
<feature type="domain" description="TonB-dependent receptor plug" evidence="8">
    <location>
        <begin position="118"/>
        <end position="242"/>
    </location>
</feature>
<name>A0A1M7DF09_9FLAO</name>
<organism evidence="9 10">
    <name type="scientific">Flavobacterium chilense</name>
    <dbReference type="NCBI Taxonomy" id="946677"/>
    <lineage>
        <taxon>Bacteria</taxon>
        <taxon>Pseudomonadati</taxon>
        <taxon>Bacteroidota</taxon>
        <taxon>Flavobacteriia</taxon>
        <taxon>Flavobacteriales</taxon>
        <taxon>Flavobacteriaceae</taxon>
        <taxon>Flavobacterium</taxon>
    </lineage>
</organism>
<evidence type="ECO:0000256" key="3">
    <source>
        <dbReference type="ARBA" id="ARBA00022452"/>
    </source>
</evidence>
<keyword evidence="9" id="KW-0675">Receptor</keyword>
<dbReference type="InterPro" id="IPR036942">
    <property type="entry name" value="Beta-barrel_TonB_sf"/>
</dbReference>
<dbReference type="PANTHER" id="PTHR30069">
    <property type="entry name" value="TONB-DEPENDENT OUTER MEMBRANE RECEPTOR"/>
    <property type="match status" value="1"/>
</dbReference>
<dbReference type="GO" id="GO:0015344">
    <property type="term" value="F:siderophore uptake transmembrane transporter activity"/>
    <property type="evidence" value="ECO:0007669"/>
    <property type="project" value="TreeGrafter"/>
</dbReference>
<evidence type="ECO:0000256" key="1">
    <source>
        <dbReference type="ARBA" id="ARBA00004571"/>
    </source>
</evidence>
<dbReference type="InterPro" id="IPR037066">
    <property type="entry name" value="Plug_dom_sf"/>
</dbReference>
<gene>
    <name evidence="9" type="ORF">SAMN05444484_102551</name>
</gene>
<keyword evidence="2" id="KW-0813">Transport</keyword>
<comment type="subcellular location">
    <subcellularLocation>
        <location evidence="1">Cell outer membrane</location>
        <topology evidence="1">Multi-pass membrane protein</topology>
    </subcellularLocation>
</comment>
<evidence type="ECO:0000256" key="7">
    <source>
        <dbReference type="ARBA" id="ARBA00023237"/>
    </source>
</evidence>
<keyword evidence="4" id="KW-0812">Transmembrane</keyword>
<dbReference type="AlphaFoldDB" id="A0A1M7DF09"/>
<dbReference type="EMBL" id="FRBT01000002">
    <property type="protein sequence ID" value="SHL78040.1"/>
    <property type="molecule type" value="Genomic_DNA"/>
</dbReference>
<keyword evidence="5" id="KW-0732">Signal</keyword>
<dbReference type="Gene3D" id="2.40.170.20">
    <property type="entry name" value="TonB-dependent receptor, beta-barrel domain"/>
    <property type="match status" value="1"/>
</dbReference>
<dbReference type="SUPFAM" id="SSF56935">
    <property type="entry name" value="Porins"/>
    <property type="match status" value="1"/>
</dbReference>
<keyword evidence="10" id="KW-1185">Reference proteome</keyword>